<evidence type="ECO:0000313" key="3">
    <source>
        <dbReference type="Proteomes" id="UP000264492"/>
    </source>
</evidence>
<sequence>MQRSTLKAWFLVHKWTSLVCTLFLLLLCLTGLPLVFWEEISHLTGADPEVAPAAAGARPANIDALVAKALAQYPGDVPLFFGWDDHSPSVYVNTGARPDTPPPEMHTAVLHQYSGELLPAAQFNEGVMYFVYRLHTDLFLGLPGMLFLGAMALLFATAIVSGLVLYGPFMRKLPFGTLRTGRSRRLAWLDLHNVLGVVTLGWALVVGITGAINTLAGPLESAWQSEQLGEFAARYQDRPRPQRLASLDAAVATARAAEPGMTPAFVSFPGTGYSGDHHYGVFMHGNTPLTERLYRPVLIDAQTGELTAQPQLPGYMSLLLLSQPLHFGDYGSMPLKILWALLDLLTIAVLVSGLTLWFKRGSTEARLREIERAGVDENGRAEGRA</sequence>
<keyword evidence="1" id="KW-1133">Transmembrane helix</keyword>
<name>A0A371K232_9GAMM</name>
<dbReference type="PANTHER" id="PTHR34219:SF3">
    <property type="entry name" value="BLL7967 PROTEIN"/>
    <property type="match status" value="1"/>
</dbReference>
<reference evidence="2 3" key="1">
    <citation type="submission" date="2018-08" db="EMBL/GenBank/DDBJ databases">
        <title>Lysobacter sp. zong2l5, whole genome shotgun sequence.</title>
        <authorList>
            <person name="Zhang X."/>
            <person name="Feng G."/>
            <person name="Zhu H."/>
        </authorList>
    </citation>
    <scope>NUCLEOTIDE SEQUENCE [LARGE SCALE GENOMIC DNA]</scope>
    <source>
        <strain evidence="3">zong2l5</strain>
    </source>
</reference>
<proteinExistence type="predicted"/>
<comment type="caution">
    <text evidence="2">The sequence shown here is derived from an EMBL/GenBank/DDBJ whole genome shotgun (WGS) entry which is preliminary data.</text>
</comment>
<organism evidence="2 3">
    <name type="scientific">Lysobacter silvisoli</name>
    <dbReference type="NCBI Taxonomy" id="2293254"/>
    <lineage>
        <taxon>Bacteria</taxon>
        <taxon>Pseudomonadati</taxon>
        <taxon>Pseudomonadota</taxon>
        <taxon>Gammaproteobacteria</taxon>
        <taxon>Lysobacterales</taxon>
        <taxon>Lysobacteraceae</taxon>
        <taxon>Lysobacter</taxon>
    </lineage>
</organism>
<dbReference type="PANTHER" id="PTHR34219">
    <property type="entry name" value="IRON-REGULATED INNER MEMBRANE PROTEIN-RELATED"/>
    <property type="match status" value="1"/>
</dbReference>
<dbReference type="OrthoDB" id="5294804at2"/>
<keyword evidence="1" id="KW-0472">Membrane</keyword>
<dbReference type="AlphaFoldDB" id="A0A371K232"/>
<protein>
    <submittedName>
        <fullName evidence="2">PepSY domain-containing protein</fullName>
    </submittedName>
</protein>
<accession>A0A371K232</accession>
<keyword evidence="1" id="KW-0812">Transmembrane</keyword>
<evidence type="ECO:0000256" key="1">
    <source>
        <dbReference type="SAM" id="Phobius"/>
    </source>
</evidence>
<dbReference type="RefSeq" id="WP_115857340.1">
    <property type="nucleotide sequence ID" value="NZ_QTSU01000001.1"/>
</dbReference>
<dbReference type="Pfam" id="PF03929">
    <property type="entry name" value="PepSY_TM"/>
    <property type="match status" value="1"/>
</dbReference>
<gene>
    <name evidence="2" type="ORF">DX914_01665</name>
</gene>
<feature type="transmembrane region" description="Helical" evidence="1">
    <location>
        <begin position="138"/>
        <end position="166"/>
    </location>
</feature>
<dbReference type="InterPro" id="IPR005625">
    <property type="entry name" value="PepSY-ass_TM"/>
</dbReference>
<dbReference type="Proteomes" id="UP000264492">
    <property type="component" value="Unassembled WGS sequence"/>
</dbReference>
<dbReference type="EMBL" id="QTSU01000001">
    <property type="protein sequence ID" value="RDZ27897.1"/>
    <property type="molecule type" value="Genomic_DNA"/>
</dbReference>
<evidence type="ECO:0000313" key="2">
    <source>
        <dbReference type="EMBL" id="RDZ27897.1"/>
    </source>
</evidence>
<feature type="transmembrane region" description="Helical" evidence="1">
    <location>
        <begin position="337"/>
        <end position="358"/>
    </location>
</feature>
<keyword evidence="3" id="KW-1185">Reference proteome</keyword>